<evidence type="ECO:0000256" key="1">
    <source>
        <dbReference type="SAM" id="MobiDB-lite"/>
    </source>
</evidence>
<feature type="region of interest" description="Disordered" evidence="1">
    <location>
        <begin position="75"/>
        <end position="99"/>
    </location>
</feature>
<dbReference type="Proteomes" id="UP000439903">
    <property type="component" value="Unassembled WGS sequence"/>
</dbReference>
<feature type="compositionally biased region" description="Basic and acidic residues" evidence="1">
    <location>
        <begin position="85"/>
        <end position="99"/>
    </location>
</feature>
<keyword evidence="3" id="KW-1185">Reference proteome</keyword>
<name>A0A8H4AQ29_GIGMA</name>
<dbReference type="AlphaFoldDB" id="A0A8H4AQ29"/>
<gene>
    <name evidence="2" type="ORF">F8M41_015919</name>
</gene>
<reference evidence="2 3" key="1">
    <citation type="journal article" date="2019" name="Environ. Microbiol.">
        <title>At the nexus of three kingdoms: the genome of the mycorrhizal fungus Gigaspora margarita provides insights into plant, endobacterial and fungal interactions.</title>
        <authorList>
            <person name="Venice F."/>
            <person name="Ghignone S."/>
            <person name="Salvioli di Fossalunga A."/>
            <person name="Amselem J."/>
            <person name="Novero M."/>
            <person name="Xianan X."/>
            <person name="Sedzielewska Toro K."/>
            <person name="Morin E."/>
            <person name="Lipzen A."/>
            <person name="Grigoriev I.V."/>
            <person name="Henrissat B."/>
            <person name="Martin F.M."/>
            <person name="Bonfante P."/>
        </authorList>
    </citation>
    <scope>NUCLEOTIDE SEQUENCE [LARGE SCALE GENOMIC DNA]</scope>
    <source>
        <strain evidence="2 3">BEG34</strain>
    </source>
</reference>
<dbReference type="EMBL" id="WTPW01000339">
    <property type="protein sequence ID" value="KAF0521129.1"/>
    <property type="molecule type" value="Genomic_DNA"/>
</dbReference>
<dbReference type="OrthoDB" id="2447211at2759"/>
<organism evidence="2 3">
    <name type="scientific">Gigaspora margarita</name>
    <dbReference type="NCBI Taxonomy" id="4874"/>
    <lineage>
        <taxon>Eukaryota</taxon>
        <taxon>Fungi</taxon>
        <taxon>Fungi incertae sedis</taxon>
        <taxon>Mucoromycota</taxon>
        <taxon>Glomeromycotina</taxon>
        <taxon>Glomeromycetes</taxon>
        <taxon>Diversisporales</taxon>
        <taxon>Gigasporaceae</taxon>
        <taxon>Gigaspora</taxon>
    </lineage>
</organism>
<accession>A0A8H4AQ29</accession>
<evidence type="ECO:0000313" key="2">
    <source>
        <dbReference type="EMBL" id="KAF0521129.1"/>
    </source>
</evidence>
<sequence>MDITKFNAATIYKQGFKDFLESTSRSLRILQENLTILQDLIQSKDNSNNLNILIIYLHDIVVSNSFKDAQNLKKKLNSGDTNPIRADKELDAEEVSHQK</sequence>
<evidence type="ECO:0000313" key="3">
    <source>
        <dbReference type="Proteomes" id="UP000439903"/>
    </source>
</evidence>
<comment type="caution">
    <text evidence="2">The sequence shown here is derived from an EMBL/GenBank/DDBJ whole genome shotgun (WGS) entry which is preliminary data.</text>
</comment>
<proteinExistence type="predicted"/>
<protein>
    <submittedName>
        <fullName evidence="2">Uncharacterized protein</fullName>
    </submittedName>
</protein>